<evidence type="ECO:0000313" key="1">
    <source>
        <dbReference type="EMBL" id="KAK6766463.1"/>
    </source>
</evidence>
<keyword evidence="2" id="KW-1185">Reference proteome</keyword>
<dbReference type="InterPro" id="IPR027124">
    <property type="entry name" value="Swc5/CFDP1/2"/>
</dbReference>
<dbReference type="InterPro" id="IPR036691">
    <property type="entry name" value="Endo/exonu/phosph_ase_sf"/>
</dbReference>
<reference evidence="1 2" key="1">
    <citation type="submission" date="2023-08" db="EMBL/GenBank/DDBJ databases">
        <title>A Necator americanus chromosomal reference genome.</title>
        <authorList>
            <person name="Ilik V."/>
            <person name="Petrzelkova K.J."/>
            <person name="Pardy F."/>
            <person name="Fuh T."/>
            <person name="Niatou-Singa F.S."/>
            <person name="Gouil Q."/>
            <person name="Baker L."/>
            <person name="Ritchie M.E."/>
            <person name="Jex A.R."/>
            <person name="Gazzola D."/>
            <person name="Li H."/>
            <person name="Toshio Fujiwara R."/>
            <person name="Zhan B."/>
            <person name="Aroian R.V."/>
            <person name="Pafco B."/>
            <person name="Schwarz E.M."/>
        </authorList>
    </citation>
    <scope>NUCLEOTIDE SEQUENCE [LARGE SCALE GENOMIC DNA]</scope>
    <source>
        <strain evidence="1 2">Aroian</strain>
        <tissue evidence="1">Whole animal</tissue>
    </source>
</reference>
<protein>
    <recommendedName>
        <fullName evidence="3">Endonuclease/exonuclease/phosphatase domain-containing protein</fullName>
    </recommendedName>
</protein>
<sequence>MAVKVGTGEVELRVFSVYAPQVSWFKEEKACFWEDLEQYVQSLEGEEVLLIGEDFNGYVGSREDGFESRYGRYGYGARNNDGFRILEYAVASEQVLTCSIRKEGRI</sequence>
<accession>A0ABR1EV01</accession>
<organism evidence="1 2">
    <name type="scientific">Necator americanus</name>
    <name type="common">Human hookworm</name>
    <dbReference type="NCBI Taxonomy" id="51031"/>
    <lineage>
        <taxon>Eukaryota</taxon>
        <taxon>Metazoa</taxon>
        <taxon>Ecdysozoa</taxon>
        <taxon>Nematoda</taxon>
        <taxon>Chromadorea</taxon>
        <taxon>Rhabditida</taxon>
        <taxon>Rhabditina</taxon>
        <taxon>Rhabditomorpha</taxon>
        <taxon>Strongyloidea</taxon>
        <taxon>Ancylostomatidae</taxon>
        <taxon>Bunostominae</taxon>
        <taxon>Necator</taxon>
    </lineage>
</organism>
<dbReference type="PANTHER" id="PTHR23227:SF83">
    <property type="entry name" value="ENDONUCLEASE_EXONUCLEASE_PHOSPHATASE DOMAIN-CONTAINING PROTEIN"/>
    <property type="match status" value="1"/>
</dbReference>
<dbReference type="Proteomes" id="UP001303046">
    <property type="component" value="Unassembled WGS sequence"/>
</dbReference>
<dbReference type="EMBL" id="JAVFWL010000006">
    <property type="protein sequence ID" value="KAK6766463.1"/>
    <property type="molecule type" value="Genomic_DNA"/>
</dbReference>
<comment type="caution">
    <text evidence="1">The sequence shown here is derived from an EMBL/GenBank/DDBJ whole genome shotgun (WGS) entry which is preliminary data.</text>
</comment>
<proteinExistence type="predicted"/>
<evidence type="ECO:0008006" key="3">
    <source>
        <dbReference type="Google" id="ProtNLM"/>
    </source>
</evidence>
<name>A0ABR1EV01_NECAM</name>
<dbReference type="Gene3D" id="3.60.10.10">
    <property type="entry name" value="Endonuclease/exonuclease/phosphatase"/>
    <property type="match status" value="1"/>
</dbReference>
<dbReference type="SUPFAM" id="SSF56219">
    <property type="entry name" value="DNase I-like"/>
    <property type="match status" value="1"/>
</dbReference>
<gene>
    <name evidence="1" type="primary">Necator_chrX.g26186</name>
    <name evidence="1" type="ORF">RB195_026020</name>
</gene>
<dbReference type="PANTHER" id="PTHR23227">
    <property type="entry name" value="BUCENTAUR RELATED"/>
    <property type="match status" value="1"/>
</dbReference>
<evidence type="ECO:0000313" key="2">
    <source>
        <dbReference type="Proteomes" id="UP001303046"/>
    </source>
</evidence>